<keyword evidence="6" id="KW-0614">Plasmid</keyword>
<dbReference type="PROSITE" id="PS01081">
    <property type="entry name" value="HTH_TETR_1"/>
    <property type="match status" value="1"/>
</dbReference>
<dbReference type="SUPFAM" id="SSF48498">
    <property type="entry name" value="Tetracyclin repressor-like, C-terminal domain"/>
    <property type="match status" value="1"/>
</dbReference>
<protein>
    <recommendedName>
        <fullName evidence="5">HTH tetR-type domain-containing protein</fullName>
    </recommendedName>
</protein>
<dbReference type="AlphaFoldDB" id="A0A344UB14"/>
<accession>A0A344UB14</accession>
<evidence type="ECO:0000259" key="5">
    <source>
        <dbReference type="PROSITE" id="PS50977"/>
    </source>
</evidence>
<keyword evidence="7" id="KW-1185">Reference proteome</keyword>
<dbReference type="PANTHER" id="PTHR30055">
    <property type="entry name" value="HTH-TYPE TRANSCRIPTIONAL REGULATOR RUTR"/>
    <property type="match status" value="1"/>
</dbReference>
<keyword evidence="1" id="KW-0805">Transcription regulation</keyword>
<dbReference type="SUPFAM" id="SSF46689">
    <property type="entry name" value="Homeodomain-like"/>
    <property type="match status" value="1"/>
</dbReference>
<feature type="domain" description="HTH tetR-type" evidence="5">
    <location>
        <begin position="8"/>
        <end position="68"/>
    </location>
</feature>
<dbReference type="Gene3D" id="1.10.357.10">
    <property type="entry name" value="Tetracycline Repressor, domain 2"/>
    <property type="match status" value="1"/>
</dbReference>
<dbReference type="GO" id="GO:0000976">
    <property type="term" value="F:transcription cis-regulatory region binding"/>
    <property type="evidence" value="ECO:0007669"/>
    <property type="project" value="TreeGrafter"/>
</dbReference>
<keyword evidence="2 4" id="KW-0238">DNA-binding</keyword>
<dbReference type="InterPro" id="IPR009057">
    <property type="entry name" value="Homeodomain-like_sf"/>
</dbReference>
<dbReference type="EMBL" id="CP030864">
    <property type="protein sequence ID" value="AXE28085.1"/>
    <property type="molecule type" value="Genomic_DNA"/>
</dbReference>
<keyword evidence="3" id="KW-0804">Transcription</keyword>
<dbReference type="InterPro" id="IPR036271">
    <property type="entry name" value="Tet_transcr_reg_TetR-rel_C_sf"/>
</dbReference>
<gene>
    <name evidence="6" type="ORF">C0216_31810</name>
</gene>
<dbReference type="KEGG" id="sgz:C0216_31810"/>
<organism evidence="6 7">
    <name type="scientific">Streptomyces globosus</name>
    <dbReference type="NCBI Taxonomy" id="68209"/>
    <lineage>
        <taxon>Bacteria</taxon>
        <taxon>Bacillati</taxon>
        <taxon>Actinomycetota</taxon>
        <taxon>Actinomycetes</taxon>
        <taxon>Kitasatosporales</taxon>
        <taxon>Streptomycetaceae</taxon>
        <taxon>Streptomyces</taxon>
    </lineage>
</organism>
<geneLocation type="plasmid" evidence="6 7">
    <name>unnamed2</name>
</geneLocation>
<dbReference type="InterPro" id="IPR023772">
    <property type="entry name" value="DNA-bd_HTH_TetR-type_CS"/>
</dbReference>
<name>A0A344UB14_9ACTN</name>
<sequence length="207" mass="21256">MTKQERAVRTRGTLIRSAAEVFGREGYSVASLAAISSLAGVSNGALHFHFASKAVLADAVEAAALARLAELVGGPLPAPGAGRVQHLVDVTHRLAGALRADPVLRAGFQLAGESSRPPRHDLRGHWRAWVEEAVRGAEAAGELRAGVAVRDAAAAVAAATTGLEVLGARDAEWLSAAAVAGLWRLLLPALVPEAAVKGIEVAGARPL</sequence>
<evidence type="ECO:0000313" key="7">
    <source>
        <dbReference type="Proteomes" id="UP000252004"/>
    </source>
</evidence>
<evidence type="ECO:0000256" key="3">
    <source>
        <dbReference type="ARBA" id="ARBA00023163"/>
    </source>
</evidence>
<evidence type="ECO:0000313" key="6">
    <source>
        <dbReference type="EMBL" id="AXE28085.1"/>
    </source>
</evidence>
<evidence type="ECO:0000256" key="4">
    <source>
        <dbReference type="PROSITE-ProRule" id="PRU00335"/>
    </source>
</evidence>
<reference evidence="6 7" key="1">
    <citation type="submission" date="2018-01" db="EMBL/GenBank/DDBJ databases">
        <title>Draft genome Sequence of streptomyces globosus LZH-48.</title>
        <authorList>
            <person name="Ran K."/>
            <person name="Li Z."/>
            <person name="Wei S."/>
            <person name="Dong R."/>
        </authorList>
    </citation>
    <scope>NUCLEOTIDE SEQUENCE [LARGE SCALE GENOMIC DNA]</scope>
    <source>
        <strain evidence="6 7">LZH-48</strain>
        <plasmid evidence="6 7">unnamed2</plasmid>
    </source>
</reference>
<proteinExistence type="predicted"/>
<dbReference type="RefSeq" id="WP_114059246.1">
    <property type="nucleotide sequence ID" value="NZ_CP030864.1"/>
</dbReference>
<dbReference type="Proteomes" id="UP000252004">
    <property type="component" value="Plasmid unnamed2"/>
</dbReference>
<dbReference type="OrthoDB" id="3237195at2"/>
<dbReference type="Pfam" id="PF00440">
    <property type="entry name" value="TetR_N"/>
    <property type="match status" value="1"/>
</dbReference>
<dbReference type="PANTHER" id="PTHR30055:SF234">
    <property type="entry name" value="HTH-TYPE TRANSCRIPTIONAL REGULATOR BETI"/>
    <property type="match status" value="1"/>
</dbReference>
<evidence type="ECO:0000256" key="2">
    <source>
        <dbReference type="ARBA" id="ARBA00023125"/>
    </source>
</evidence>
<dbReference type="GO" id="GO:0003700">
    <property type="term" value="F:DNA-binding transcription factor activity"/>
    <property type="evidence" value="ECO:0007669"/>
    <property type="project" value="TreeGrafter"/>
</dbReference>
<evidence type="ECO:0000256" key="1">
    <source>
        <dbReference type="ARBA" id="ARBA00023015"/>
    </source>
</evidence>
<dbReference type="NCBIfam" id="NF041196">
    <property type="entry name" value="ScbR_bind_reg"/>
    <property type="match status" value="1"/>
</dbReference>
<feature type="DNA-binding region" description="H-T-H motif" evidence="4">
    <location>
        <begin position="31"/>
        <end position="50"/>
    </location>
</feature>
<dbReference type="InterPro" id="IPR050109">
    <property type="entry name" value="HTH-type_TetR-like_transc_reg"/>
</dbReference>
<dbReference type="PROSITE" id="PS50977">
    <property type="entry name" value="HTH_TETR_2"/>
    <property type="match status" value="1"/>
</dbReference>
<dbReference type="PRINTS" id="PR00455">
    <property type="entry name" value="HTHTETR"/>
</dbReference>
<dbReference type="InterPro" id="IPR001647">
    <property type="entry name" value="HTH_TetR"/>
</dbReference>
<dbReference type="InterPro" id="IPR047923">
    <property type="entry name" value="ArpA-like"/>
</dbReference>